<sequence length="119" mass="13269">MIEAKLTSLLRTVCPSVFPVNAPQGVKAPFVIYSRVSTTRLRDFDGPTGNAMPTFRVDVYALDFDLARSLASSIRKKLDGYSDDTLDDCQLVNEQDLSDLTNNVALTRINLEFKVSHKE</sequence>
<dbReference type="STRING" id="1166340.SAMN05192583_0076"/>
<organism evidence="1 2">
    <name type="scientific">Sphingomonas gellani</name>
    <dbReference type="NCBI Taxonomy" id="1166340"/>
    <lineage>
        <taxon>Bacteria</taxon>
        <taxon>Pseudomonadati</taxon>
        <taxon>Pseudomonadota</taxon>
        <taxon>Alphaproteobacteria</taxon>
        <taxon>Sphingomonadales</taxon>
        <taxon>Sphingomonadaceae</taxon>
        <taxon>Sphingomonas</taxon>
    </lineage>
</organism>
<dbReference type="AlphaFoldDB" id="A0A1H7Y338"/>
<dbReference type="InterPro" id="IPR021508">
    <property type="entry name" value="Gp17-like"/>
</dbReference>
<keyword evidence="2" id="KW-1185">Reference proteome</keyword>
<gene>
    <name evidence="1" type="ORF">SAMN05192583_0076</name>
</gene>
<accession>A0A1H7Y338</accession>
<evidence type="ECO:0000313" key="2">
    <source>
        <dbReference type="Proteomes" id="UP000199206"/>
    </source>
</evidence>
<dbReference type="EMBL" id="FOCF01000001">
    <property type="protein sequence ID" value="SEM40636.1"/>
    <property type="molecule type" value="Genomic_DNA"/>
</dbReference>
<evidence type="ECO:0008006" key="3">
    <source>
        <dbReference type="Google" id="ProtNLM"/>
    </source>
</evidence>
<proteinExistence type="predicted"/>
<dbReference type="Pfam" id="PF11367">
    <property type="entry name" value="Tail_completion_gp17"/>
    <property type="match status" value="1"/>
</dbReference>
<name>A0A1H7Y338_9SPHN</name>
<reference evidence="2" key="1">
    <citation type="submission" date="2016-10" db="EMBL/GenBank/DDBJ databases">
        <authorList>
            <person name="Varghese N."/>
            <person name="Submissions S."/>
        </authorList>
    </citation>
    <scope>NUCLEOTIDE SEQUENCE [LARGE SCALE GENOMIC DNA]</scope>
    <source>
        <strain evidence="2">S6-262</strain>
    </source>
</reference>
<dbReference type="RefSeq" id="WP_093663515.1">
    <property type="nucleotide sequence ID" value="NZ_FOCF01000001.1"/>
</dbReference>
<dbReference type="Proteomes" id="UP000199206">
    <property type="component" value="Unassembled WGS sequence"/>
</dbReference>
<protein>
    <recommendedName>
        <fullName evidence="3">DUF3168 domain-containing protein</fullName>
    </recommendedName>
</protein>
<dbReference type="OrthoDB" id="7576212at2"/>
<evidence type="ECO:0000313" key="1">
    <source>
        <dbReference type="EMBL" id="SEM40636.1"/>
    </source>
</evidence>